<feature type="transmembrane region" description="Helical" evidence="7">
    <location>
        <begin position="413"/>
        <end position="433"/>
    </location>
</feature>
<evidence type="ECO:0000313" key="9">
    <source>
        <dbReference type="EMBL" id="MDA2811403.1"/>
    </source>
</evidence>
<comment type="similarity">
    <text evidence="2">Belongs to the major facilitator superfamily. Nitrate/nitrite porter (TC 2.A.1.8) family.</text>
</comment>
<dbReference type="InterPro" id="IPR020846">
    <property type="entry name" value="MFS_dom"/>
</dbReference>
<dbReference type="PANTHER" id="PTHR23515">
    <property type="entry name" value="HIGH-AFFINITY NITRATE TRANSPORTER 2.3"/>
    <property type="match status" value="1"/>
</dbReference>
<comment type="subcellular location">
    <subcellularLocation>
        <location evidence="1">Cell membrane</location>
        <topology evidence="1">Multi-pass membrane protein</topology>
    </subcellularLocation>
</comment>
<evidence type="ECO:0000256" key="2">
    <source>
        <dbReference type="ARBA" id="ARBA00008432"/>
    </source>
</evidence>
<dbReference type="InterPro" id="IPR044772">
    <property type="entry name" value="NO3_transporter"/>
</dbReference>
<keyword evidence="10" id="KW-1185">Reference proteome</keyword>
<dbReference type="Pfam" id="PF07690">
    <property type="entry name" value="MFS_1"/>
    <property type="match status" value="1"/>
</dbReference>
<keyword evidence="5" id="KW-0534">Nitrate assimilation</keyword>
<dbReference type="Proteomes" id="UP001527866">
    <property type="component" value="Unassembled WGS sequence"/>
</dbReference>
<dbReference type="InterPro" id="IPR011701">
    <property type="entry name" value="MFS"/>
</dbReference>
<feature type="transmembrane region" description="Helical" evidence="7">
    <location>
        <begin position="171"/>
        <end position="196"/>
    </location>
</feature>
<evidence type="ECO:0000256" key="4">
    <source>
        <dbReference type="ARBA" id="ARBA00022989"/>
    </source>
</evidence>
<feature type="transmembrane region" description="Helical" evidence="7">
    <location>
        <begin position="78"/>
        <end position="96"/>
    </location>
</feature>
<feature type="transmembrane region" description="Helical" evidence="7">
    <location>
        <begin position="381"/>
        <end position="401"/>
    </location>
</feature>
<organism evidence="9 10">
    <name type="scientific">Nocardiopsis endophytica</name>
    <dbReference type="NCBI Taxonomy" id="3018445"/>
    <lineage>
        <taxon>Bacteria</taxon>
        <taxon>Bacillati</taxon>
        <taxon>Actinomycetota</taxon>
        <taxon>Actinomycetes</taxon>
        <taxon>Streptosporangiales</taxon>
        <taxon>Nocardiopsidaceae</taxon>
        <taxon>Nocardiopsis</taxon>
    </lineage>
</organism>
<feature type="domain" description="Major facilitator superfamily (MFS) profile" evidence="8">
    <location>
        <begin position="230"/>
        <end position="445"/>
    </location>
</feature>
<keyword evidence="4 7" id="KW-1133">Transmembrane helix</keyword>
<accession>A0ABT4U370</accession>
<evidence type="ECO:0000256" key="3">
    <source>
        <dbReference type="ARBA" id="ARBA00022692"/>
    </source>
</evidence>
<comment type="caution">
    <text evidence="9">The sequence shown here is derived from an EMBL/GenBank/DDBJ whole genome shotgun (WGS) entry which is preliminary data.</text>
</comment>
<reference evidence="9 10" key="1">
    <citation type="submission" date="2023-01" db="EMBL/GenBank/DDBJ databases">
        <title>Draft genome sequence of Nocardiopsis sp. RSe5-2 isolated from halophytes.</title>
        <authorList>
            <person name="Duangmal K."/>
            <person name="Chantavorakit T."/>
        </authorList>
    </citation>
    <scope>NUCLEOTIDE SEQUENCE [LARGE SCALE GENOMIC DNA]</scope>
    <source>
        <strain evidence="9 10">RSe5-2</strain>
    </source>
</reference>
<feature type="transmembrane region" description="Helical" evidence="7">
    <location>
        <begin position="311"/>
        <end position="332"/>
    </location>
</feature>
<feature type="transmembrane region" description="Helical" evidence="7">
    <location>
        <begin position="250"/>
        <end position="269"/>
    </location>
</feature>
<feature type="transmembrane region" description="Helical" evidence="7">
    <location>
        <begin position="338"/>
        <end position="360"/>
    </location>
</feature>
<evidence type="ECO:0000256" key="6">
    <source>
        <dbReference type="ARBA" id="ARBA00023136"/>
    </source>
</evidence>
<evidence type="ECO:0000259" key="8">
    <source>
        <dbReference type="PROSITE" id="PS50850"/>
    </source>
</evidence>
<keyword evidence="6 7" id="KW-0472">Membrane</keyword>
<feature type="transmembrane region" description="Helical" evidence="7">
    <location>
        <begin position="45"/>
        <end position="66"/>
    </location>
</feature>
<evidence type="ECO:0000313" key="10">
    <source>
        <dbReference type="Proteomes" id="UP001527866"/>
    </source>
</evidence>
<dbReference type="InterPro" id="IPR036259">
    <property type="entry name" value="MFS_trans_sf"/>
</dbReference>
<keyword evidence="3 7" id="KW-0812">Transmembrane</keyword>
<evidence type="ECO:0000256" key="5">
    <source>
        <dbReference type="ARBA" id="ARBA00023063"/>
    </source>
</evidence>
<evidence type="ECO:0000256" key="7">
    <source>
        <dbReference type="SAM" id="Phobius"/>
    </source>
</evidence>
<dbReference type="RefSeq" id="WP_270685859.1">
    <property type="nucleotide sequence ID" value="NZ_JAQFWQ010000029.1"/>
</dbReference>
<sequence>MRTRPGPMSPHSPDRRRIGHWNPEDEGFWRSTGRAVALRNLRASVFAEHLAFSVWGMWSVLLLFMTPERGFGLAPSQGFLLVSIVTVTGAALRVPYTLAAARFGGRTWTLAAVAVLLVPASLAAVLVDRPGTPFWLLCLLAATAGLGGANFSSSTANIDRFFPGREKGWALGANAGGGNLGVPAVQLLGLATAAVLGQEHGRVLPLIYVPLLLAALWTVRRSMDDLPAPRAAAAPRSAVLADRDFWRLSLLYTGTFGSFIGFSFAFGLLLQSTFGRTPAEAAAVAFVGPLLGSLARPLGGLLADRCGGGAATAWLFAAMAAGTGLILAASAAGAPAAFIAGFVALFLLSGLGNGAVFTLIPSVFAARPAAGPDGGGLSGTALGLTGAIGALGGALVNLVLYRSFAATGGAEHAYAAFIALYAVCIAVTVRHYLRPRAPHREAADR</sequence>
<evidence type="ECO:0000256" key="1">
    <source>
        <dbReference type="ARBA" id="ARBA00004651"/>
    </source>
</evidence>
<dbReference type="SUPFAM" id="SSF103473">
    <property type="entry name" value="MFS general substrate transporter"/>
    <property type="match status" value="1"/>
</dbReference>
<dbReference type="PROSITE" id="PS50850">
    <property type="entry name" value="MFS"/>
    <property type="match status" value="1"/>
</dbReference>
<name>A0ABT4U370_9ACTN</name>
<dbReference type="EMBL" id="JAQFWQ010000029">
    <property type="protein sequence ID" value="MDA2811403.1"/>
    <property type="molecule type" value="Genomic_DNA"/>
</dbReference>
<gene>
    <name evidence="9" type="ORF">O4J56_12240</name>
</gene>
<protein>
    <submittedName>
        <fullName evidence="9">MFS transporter</fullName>
    </submittedName>
</protein>
<feature type="transmembrane region" description="Helical" evidence="7">
    <location>
        <begin position="133"/>
        <end position="151"/>
    </location>
</feature>
<feature type="transmembrane region" description="Helical" evidence="7">
    <location>
        <begin position="202"/>
        <end position="219"/>
    </location>
</feature>
<dbReference type="Gene3D" id="1.20.1250.20">
    <property type="entry name" value="MFS general substrate transporter like domains"/>
    <property type="match status" value="1"/>
</dbReference>
<proteinExistence type="inferred from homology"/>
<feature type="transmembrane region" description="Helical" evidence="7">
    <location>
        <begin position="108"/>
        <end position="127"/>
    </location>
</feature>